<dbReference type="RefSeq" id="WP_092422264.1">
    <property type="nucleotide sequence ID" value="NZ_FNCL01000002.1"/>
</dbReference>
<dbReference type="AlphaFoldDB" id="A0A1I6PZN1"/>
<dbReference type="Proteomes" id="UP000199392">
    <property type="component" value="Unassembled WGS sequence"/>
</dbReference>
<evidence type="ECO:0000313" key="2">
    <source>
        <dbReference type="EMBL" id="SFS45622.1"/>
    </source>
</evidence>
<dbReference type="Pfam" id="PF00149">
    <property type="entry name" value="Metallophos"/>
    <property type="match status" value="1"/>
</dbReference>
<dbReference type="OrthoDB" id="9773856at2"/>
<protein>
    <submittedName>
        <fullName evidence="2">DNA repair exonuclease SbcCD nuclease subunit</fullName>
    </submittedName>
</protein>
<keyword evidence="2" id="KW-0269">Exonuclease</keyword>
<feature type="domain" description="Calcineurin-like phosphoesterase" evidence="1">
    <location>
        <begin position="4"/>
        <end position="164"/>
    </location>
</feature>
<proteinExistence type="predicted"/>
<accession>A0A1I6PZN1</accession>
<dbReference type="PANTHER" id="PTHR30337">
    <property type="entry name" value="COMPONENT OF ATP-DEPENDENT DSDNA EXONUCLEASE"/>
    <property type="match status" value="1"/>
</dbReference>
<sequence length="378" mass="40643">MADFRFIHASDLHLGRRFAAMPEEIRPHLAEARHGAIARLAAAAREAAAAHVLIAGDLFDTPTPSPRVLVQALNAFGAEQDLTWWVLPGNHDSLGAEALWTEVAARAPGNLRLLDTPEPVEMAPGAWLLPAPLPRKFPGYDLTAWMPTAETPEGALRIGLAHGAVRSFDEEDARASEVIPPDRAETARLDYLALGDWHGQMALGPRTRYSGTPERDGFRHTGRGACLAVTLPGPGDMPRIESIETGLYHWQDVALPLLPGQDAAQTLHDALPEDRAARRDHLLRLRAEGRTTLAGRAALEAAAQEVGPDFGYFELDTSALGTEHELSDLDAIDRAGALRIAAERLAEAADDGDAAARERAVASAALNRLYGLLQEGDA</sequence>
<dbReference type="SUPFAM" id="SSF56300">
    <property type="entry name" value="Metallo-dependent phosphatases"/>
    <property type="match status" value="1"/>
</dbReference>
<dbReference type="InterPro" id="IPR014577">
    <property type="entry name" value="UCP033093_metalloPase"/>
</dbReference>
<gene>
    <name evidence="2" type="ORF">SAMN04488050_101863</name>
</gene>
<organism evidence="2 3">
    <name type="scientific">Alloyangia pacifica</name>
    <dbReference type="NCBI Taxonomy" id="311180"/>
    <lineage>
        <taxon>Bacteria</taxon>
        <taxon>Pseudomonadati</taxon>
        <taxon>Pseudomonadota</taxon>
        <taxon>Alphaproteobacteria</taxon>
        <taxon>Rhodobacterales</taxon>
        <taxon>Roseobacteraceae</taxon>
        <taxon>Alloyangia</taxon>
    </lineage>
</organism>
<dbReference type="Gene3D" id="3.60.21.10">
    <property type="match status" value="1"/>
</dbReference>
<evidence type="ECO:0000313" key="3">
    <source>
        <dbReference type="Proteomes" id="UP000199392"/>
    </source>
</evidence>
<keyword evidence="3" id="KW-1185">Reference proteome</keyword>
<dbReference type="InterPro" id="IPR029052">
    <property type="entry name" value="Metallo-depent_PP-like"/>
</dbReference>
<name>A0A1I6PZN1_9RHOB</name>
<dbReference type="STRING" id="311180.SAMN04488050_101863"/>
<evidence type="ECO:0000259" key="1">
    <source>
        <dbReference type="Pfam" id="PF00149"/>
    </source>
</evidence>
<reference evidence="3" key="1">
    <citation type="submission" date="2016-10" db="EMBL/GenBank/DDBJ databases">
        <authorList>
            <person name="Varghese N."/>
            <person name="Submissions S."/>
        </authorList>
    </citation>
    <scope>NUCLEOTIDE SEQUENCE [LARGE SCALE GENOMIC DNA]</scope>
    <source>
        <strain evidence="3">DSM 26894</strain>
    </source>
</reference>
<dbReference type="EMBL" id="FOZW01000001">
    <property type="protein sequence ID" value="SFS45622.1"/>
    <property type="molecule type" value="Genomic_DNA"/>
</dbReference>
<keyword evidence="2" id="KW-0540">Nuclease</keyword>
<dbReference type="PANTHER" id="PTHR30337:SF7">
    <property type="entry name" value="PHOSPHOESTERASE"/>
    <property type="match status" value="1"/>
</dbReference>
<dbReference type="InterPro" id="IPR050535">
    <property type="entry name" value="DNA_Repair-Maintenance_Comp"/>
</dbReference>
<dbReference type="InterPro" id="IPR004843">
    <property type="entry name" value="Calcineurin-like_PHP"/>
</dbReference>
<dbReference type="PIRSF" id="PIRSF033093">
    <property type="entry name" value="UCP_ML1119"/>
    <property type="match status" value="1"/>
</dbReference>
<keyword evidence="2" id="KW-0378">Hydrolase</keyword>
<dbReference type="GO" id="GO:0004527">
    <property type="term" value="F:exonuclease activity"/>
    <property type="evidence" value="ECO:0007669"/>
    <property type="project" value="UniProtKB-KW"/>
</dbReference>